<evidence type="ECO:0000313" key="2">
    <source>
        <dbReference type="EMBL" id="EEF33106.1"/>
    </source>
</evidence>
<accession>B9STF5</accession>
<feature type="region of interest" description="Disordered" evidence="1">
    <location>
        <begin position="33"/>
        <end position="55"/>
    </location>
</feature>
<proteinExistence type="predicted"/>
<reference evidence="3" key="1">
    <citation type="journal article" date="2010" name="Nat. Biotechnol.">
        <title>Draft genome sequence of the oilseed species Ricinus communis.</title>
        <authorList>
            <person name="Chan A.P."/>
            <person name="Crabtree J."/>
            <person name="Zhao Q."/>
            <person name="Lorenzi H."/>
            <person name="Orvis J."/>
            <person name="Puiu D."/>
            <person name="Melake-Berhan A."/>
            <person name="Jones K.M."/>
            <person name="Redman J."/>
            <person name="Chen G."/>
            <person name="Cahoon E.B."/>
            <person name="Gedil M."/>
            <person name="Stanke M."/>
            <person name="Haas B.J."/>
            <person name="Wortman J.R."/>
            <person name="Fraser-Liggett C.M."/>
            <person name="Ravel J."/>
            <person name="Rabinowicz P.D."/>
        </authorList>
    </citation>
    <scope>NUCLEOTIDE SEQUENCE [LARGE SCALE GENOMIC DNA]</scope>
    <source>
        <strain evidence="3">cv. Hale</strain>
    </source>
</reference>
<gene>
    <name evidence="2" type="ORF">RCOM_1318990</name>
</gene>
<protein>
    <submittedName>
        <fullName evidence="2">Uncharacterized protein</fullName>
    </submittedName>
</protein>
<name>B9STF5_RICCO</name>
<evidence type="ECO:0000256" key="1">
    <source>
        <dbReference type="SAM" id="MobiDB-lite"/>
    </source>
</evidence>
<dbReference type="AlphaFoldDB" id="B9STF5"/>
<dbReference type="Proteomes" id="UP000008311">
    <property type="component" value="Unassembled WGS sequence"/>
</dbReference>
<dbReference type="InParanoid" id="B9STF5"/>
<dbReference type="EMBL" id="EQ974129">
    <property type="protein sequence ID" value="EEF33106.1"/>
    <property type="molecule type" value="Genomic_DNA"/>
</dbReference>
<feature type="compositionally biased region" description="Gly residues" evidence="1">
    <location>
        <begin position="34"/>
        <end position="55"/>
    </location>
</feature>
<sequence>MAATSNGKRRRLSLSSNVHEDETSFYGCVEGDTDGGGEGGGNIGEGGCNCGKGRS</sequence>
<organism evidence="2 3">
    <name type="scientific">Ricinus communis</name>
    <name type="common">Castor bean</name>
    <dbReference type="NCBI Taxonomy" id="3988"/>
    <lineage>
        <taxon>Eukaryota</taxon>
        <taxon>Viridiplantae</taxon>
        <taxon>Streptophyta</taxon>
        <taxon>Embryophyta</taxon>
        <taxon>Tracheophyta</taxon>
        <taxon>Spermatophyta</taxon>
        <taxon>Magnoliopsida</taxon>
        <taxon>eudicotyledons</taxon>
        <taxon>Gunneridae</taxon>
        <taxon>Pentapetalae</taxon>
        <taxon>rosids</taxon>
        <taxon>fabids</taxon>
        <taxon>Malpighiales</taxon>
        <taxon>Euphorbiaceae</taxon>
        <taxon>Acalyphoideae</taxon>
        <taxon>Acalypheae</taxon>
        <taxon>Ricinus</taxon>
    </lineage>
</organism>
<evidence type="ECO:0000313" key="3">
    <source>
        <dbReference type="Proteomes" id="UP000008311"/>
    </source>
</evidence>
<keyword evidence="3" id="KW-1185">Reference proteome</keyword>